<gene>
    <name evidence="3" type="ORF">NV381_25910</name>
</gene>
<keyword evidence="4" id="KW-1185">Reference proteome</keyword>
<comment type="caution">
    <text evidence="3">The sequence shown here is derived from an EMBL/GenBank/DDBJ whole genome shotgun (WGS) entry which is preliminary data.</text>
</comment>
<accession>A0ABT1YN90</accession>
<dbReference type="SUPFAM" id="SSF110296">
    <property type="entry name" value="Oligoxyloglucan reducing end-specific cellobiohydrolase"/>
    <property type="match status" value="1"/>
</dbReference>
<evidence type="ECO:0000256" key="1">
    <source>
        <dbReference type="SAM" id="MobiDB-lite"/>
    </source>
</evidence>
<keyword evidence="2" id="KW-0732">Signal</keyword>
<name>A0ABT1YN90_9BACL</name>
<reference evidence="3 4" key="1">
    <citation type="submission" date="2022-08" db="EMBL/GenBank/DDBJ databases">
        <title>Paenibacillus endoradicis sp. nov., Paenibacillus radicibacter sp. nov and Paenibacillus pararadicis sp. nov., three cold-adapted plant growth-promoting bacteria isolated from root of Larix gmelinii in Great Khingan.</title>
        <authorList>
            <person name="Xue H."/>
        </authorList>
    </citation>
    <scope>NUCLEOTIDE SEQUENCE [LARGE SCALE GENOMIC DNA]</scope>
    <source>
        <strain evidence="3 4">N5-1-1-5</strain>
    </source>
</reference>
<protein>
    <recommendedName>
        <fullName evidence="5">Photosynthesis system II assembly factor Ycf48/Hcf136-like domain-containing protein</fullName>
    </recommendedName>
</protein>
<dbReference type="CDD" id="cd15482">
    <property type="entry name" value="Sialidase_non-viral"/>
    <property type="match status" value="1"/>
</dbReference>
<evidence type="ECO:0000313" key="3">
    <source>
        <dbReference type="EMBL" id="MCR8634638.1"/>
    </source>
</evidence>
<dbReference type="PROSITE" id="PS51257">
    <property type="entry name" value="PROKAR_LIPOPROTEIN"/>
    <property type="match status" value="1"/>
</dbReference>
<feature type="compositionally biased region" description="Polar residues" evidence="1">
    <location>
        <begin position="59"/>
        <end position="81"/>
    </location>
</feature>
<dbReference type="InterPro" id="IPR015943">
    <property type="entry name" value="WD40/YVTN_repeat-like_dom_sf"/>
</dbReference>
<evidence type="ECO:0000256" key="2">
    <source>
        <dbReference type="SAM" id="SignalP"/>
    </source>
</evidence>
<dbReference type="RefSeq" id="WP_258216195.1">
    <property type="nucleotide sequence ID" value="NZ_JANQBD010000021.1"/>
</dbReference>
<sequence>MRYLRITQLALLSTIVLLIVAGCDNKPAAGGAAVKPEPTAAAISQPAPGTDPAAKPTDGTGSVPSSKPQDPSQGNPANSDQTKSKAAATAVAFVSATEGWAGGNGFISHTTDGGQHWDKQYSGTGNIALFSFLSDKPKVGWAYEGEMNGPGAGSPAGSPKKSNLLHTVDGGANWTVINPSAALGKEIHFISEQEGFSGNKTTQDGGKTWKELPVPAGISGEAYFNSSSVGWAVVNNGDKFQIEHTKDGGKTWQSVYSQPVGSILNGAVIRSTNKDDVWVQLIGDSGMTQTSYSLLHSKDGGNKWIPVVANSTAGGGPAPGYQSGSENVPKGPGNSPGQLLPLSPQAAFMLGYCRACGDAGEVSVGWTLDAGTNWTNGSQKLPGQDAVASFVDDKQGWLLTYAYSKPSVLYKTTDGGKQWSKLYSFGS</sequence>
<dbReference type="PANTHER" id="PTHR47199:SF2">
    <property type="entry name" value="PHOTOSYSTEM II STABILITY_ASSEMBLY FACTOR HCF136, CHLOROPLASTIC"/>
    <property type="match status" value="1"/>
</dbReference>
<dbReference type="Proteomes" id="UP001300012">
    <property type="component" value="Unassembled WGS sequence"/>
</dbReference>
<feature type="region of interest" description="Disordered" evidence="1">
    <location>
        <begin position="315"/>
        <end position="338"/>
    </location>
</feature>
<proteinExistence type="predicted"/>
<organism evidence="3 4">
    <name type="scientific">Paenibacillus radicis</name>
    <name type="common">ex Xue et al. 2023</name>
    <dbReference type="NCBI Taxonomy" id="2972489"/>
    <lineage>
        <taxon>Bacteria</taxon>
        <taxon>Bacillati</taxon>
        <taxon>Bacillota</taxon>
        <taxon>Bacilli</taxon>
        <taxon>Bacillales</taxon>
        <taxon>Paenibacillaceae</taxon>
        <taxon>Paenibacillus</taxon>
    </lineage>
</organism>
<feature type="chain" id="PRO_5046546584" description="Photosynthesis system II assembly factor Ycf48/Hcf136-like domain-containing protein" evidence="2">
    <location>
        <begin position="22"/>
        <end position="427"/>
    </location>
</feature>
<evidence type="ECO:0008006" key="5">
    <source>
        <dbReference type="Google" id="ProtNLM"/>
    </source>
</evidence>
<dbReference type="PANTHER" id="PTHR47199">
    <property type="entry name" value="PHOTOSYSTEM II STABILITY/ASSEMBLY FACTOR HCF136, CHLOROPLASTIC"/>
    <property type="match status" value="1"/>
</dbReference>
<dbReference type="Gene3D" id="2.130.10.10">
    <property type="entry name" value="YVTN repeat-like/Quinoprotein amine dehydrogenase"/>
    <property type="match status" value="1"/>
</dbReference>
<dbReference type="EMBL" id="JANQBD010000021">
    <property type="protein sequence ID" value="MCR8634638.1"/>
    <property type="molecule type" value="Genomic_DNA"/>
</dbReference>
<evidence type="ECO:0000313" key="4">
    <source>
        <dbReference type="Proteomes" id="UP001300012"/>
    </source>
</evidence>
<feature type="region of interest" description="Disordered" evidence="1">
    <location>
        <begin position="28"/>
        <end position="86"/>
    </location>
</feature>
<feature type="signal peptide" evidence="2">
    <location>
        <begin position="1"/>
        <end position="21"/>
    </location>
</feature>